<comment type="cofactor">
    <cofactor evidence="1">
        <name>heme</name>
        <dbReference type="ChEBI" id="CHEBI:30413"/>
    </cofactor>
</comment>
<dbReference type="Pfam" id="PF00067">
    <property type="entry name" value="p450"/>
    <property type="match status" value="1"/>
</dbReference>
<dbReference type="InterPro" id="IPR017972">
    <property type="entry name" value="Cyt_P450_CS"/>
</dbReference>
<dbReference type="InterPro" id="IPR050364">
    <property type="entry name" value="Cytochrome_P450_fung"/>
</dbReference>
<dbReference type="PRINTS" id="PR00385">
    <property type="entry name" value="P450"/>
</dbReference>
<dbReference type="EMBL" id="JASNQZ010000003">
    <property type="protein sequence ID" value="KAL0959325.1"/>
    <property type="molecule type" value="Genomic_DNA"/>
</dbReference>
<comment type="pathway">
    <text evidence="2">Secondary metabolite biosynthesis.</text>
</comment>
<comment type="similarity">
    <text evidence="3 9">Belongs to the cytochrome P450 family.</text>
</comment>
<evidence type="ECO:0000256" key="9">
    <source>
        <dbReference type="RuleBase" id="RU000461"/>
    </source>
</evidence>
<evidence type="ECO:0000256" key="5">
    <source>
        <dbReference type="ARBA" id="ARBA00022723"/>
    </source>
</evidence>
<dbReference type="Proteomes" id="UP001556367">
    <property type="component" value="Unassembled WGS sequence"/>
</dbReference>
<keyword evidence="8 9" id="KW-0503">Monooxygenase</keyword>
<evidence type="ECO:0000313" key="10">
    <source>
        <dbReference type="EMBL" id="KAL0959325.1"/>
    </source>
</evidence>
<accession>A0ABR3JVB4</accession>
<keyword evidence="5 9" id="KW-0479">Metal-binding</keyword>
<dbReference type="Gene3D" id="1.10.630.10">
    <property type="entry name" value="Cytochrome P450"/>
    <property type="match status" value="1"/>
</dbReference>
<dbReference type="PROSITE" id="PS00086">
    <property type="entry name" value="CYTOCHROME_P450"/>
    <property type="match status" value="1"/>
</dbReference>
<evidence type="ECO:0000256" key="7">
    <source>
        <dbReference type="ARBA" id="ARBA00023004"/>
    </source>
</evidence>
<dbReference type="InterPro" id="IPR036396">
    <property type="entry name" value="Cyt_P450_sf"/>
</dbReference>
<evidence type="ECO:0008006" key="12">
    <source>
        <dbReference type="Google" id="ProtNLM"/>
    </source>
</evidence>
<dbReference type="PANTHER" id="PTHR46300:SF7">
    <property type="entry name" value="P450, PUTATIVE (EUROFUNG)-RELATED"/>
    <property type="match status" value="1"/>
</dbReference>
<gene>
    <name evidence="10" type="ORF">HGRIS_014586</name>
</gene>
<dbReference type="InterPro" id="IPR001128">
    <property type="entry name" value="Cyt_P450"/>
</dbReference>
<reference evidence="11" key="1">
    <citation type="submission" date="2024-06" db="EMBL/GenBank/DDBJ databases">
        <title>Multi-omics analyses provide insights into the biosynthesis of the anticancer antibiotic pleurotin in Hohenbuehelia grisea.</title>
        <authorList>
            <person name="Weaver J.A."/>
            <person name="Alberti F."/>
        </authorList>
    </citation>
    <scope>NUCLEOTIDE SEQUENCE [LARGE SCALE GENOMIC DNA]</scope>
    <source>
        <strain evidence="11">T-177</strain>
    </source>
</reference>
<dbReference type="InterPro" id="IPR002401">
    <property type="entry name" value="Cyt_P450_E_grp-I"/>
</dbReference>
<dbReference type="SUPFAM" id="SSF48264">
    <property type="entry name" value="Cytochrome P450"/>
    <property type="match status" value="1"/>
</dbReference>
<sequence>MMAMALHPDKQRAGHEELDRVLGRLRLPVIADRSSLPYVDALIKETMRWHPALPLGIARCTAEDDSYNGYFIPKGTIVMPNVWATAFAPNNKYPPKDFIPERYLDTSCPELDPSAWAFGFGRRVCPGKALGENSVFILIASILASFDIAVRPGEILEPDFELNLVSYPKPFACNITPRSPEHGEMVASRASQCQS</sequence>
<name>A0ABR3JVB4_9AGAR</name>
<dbReference type="PANTHER" id="PTHR46300">
    <property type="entry name" value="P450, PUTATIVE (EUROFUNG)-RELATED-RELATED"/>
    <property type="match status" value="1"/>
</dbReference>
<evidence type="ECO:0000256" key="4">
    <source>
        <dbReference type="ARBA" id="ARBA00022617"/>
    </source>
</evidence>
<keyword evidence="11" id="KW-1185">Reference proteome</keyword>
<evidence type="ECO:0000256" key="2">
    <source>
        <dbReference type="ARBA" id="ARBA00005179"/>
    </source>
</evidence>
<proteinExistence type="inferred from homology"/>
<dbReference type="PRINTS" id="PR00463">
    <property type="entry name" value="EP450I"/>
</dbReference>
<keyword evidence="4 9" id="KW-0349">Heme</keyword>
<evidence type="ECO:0000256" key="3">
    <source>
        <dbReference type="ARBA" id="ARBA00010617"/>
    </source>
</evidence>
<keyword evidence="7 9" id="KW-0408">Iron</keyword>
<evidence type="ECO:0000313" key="11">
    <source>
        <dbReference type="Proteomes" id="UP001556367"/>
    </source>
</evidence>
<evidence type="ECO:0000256" key="8">
    <source>
        <dbReference type="ARBA" id="ARBA00023033"/>
    </source>
</evidence>
<evidence type="ECO:0000256" key="6">
    <source>
        <dbReference type="ARBA" id="ARBA00023002"/>
    </source>
</evidence>
<comment type="caution">
    <text evidence="10">The sequence shown here is derived from an EMBL/GenBank/DDBJ whole genome shotgun (WGS) entry which is preliminary data.</text>
</comment>
<evidence type="ECO:0000256" key="1">
    <source>
        <dbReference type="ARBA" id="ARBA00001971"/>
    </source>
</evidence>
<organism evidence="10 11">
    <name type="scientific">Hohenbuehelia grisea</name>
    <dbReference type="NCBI Taxonomy" id="104357"/>
    <lineage>
        <taxon>Eukaryota</taxon>
        <taxon>Fungi</taxon>
        <taxon>Dikarya</taxon>
        <taxon>Basidiomycota</taxon>
        <taxon>Agaricomycotina</taxon>
        <taxon>Agaricomycetes</taxon>
        <taxon>Agaricomycetidae</taxon>
        <taxon>Agaricales</taxon>
        <taxon>Pleurotineae</taxon>
        <taxon>Pleurotaceae</taxon>
        <taxon>Hohenbuehelia</taxon>
    </lineage>
</organism>
<keyword evidence="6 9" id="KW-0560">Oxidoreductase</keyword>
<protein>
    <recommendedName>
        <fullName evidence="12">Cytochrome P450</fullName>
    </recommendedName>
</protein>